<evidence type="ECO:0000313" key="3">
    <source>
        <dbReference type="EMBL" id="KAA8498976.1"/>
    </source>
</evidence>
<dbReference type="Gene3D" id="3.30.1390.20">
    <property type="entry name" value="Ribosomal protein L30, ferredoxin-like fold domain"/>
    <property type="match status" value="1"/>
</dbReference>
<dbReference type="EMBL" id="VRMN01000001">
    <property type="protein sequence ID" value="KAA8498976.1"/>
    <property type="molecule type" value="Genomic_DNA"/>
</dbReference>
<protein>
    <recommendedName>
        <fullName evidence="2">Large ribosomal subunit protein uL30-like ferredoxin-like fold domain-containing protein</fullName>
    </recommendedName>
</protein>
<comment type="similarity">
    <text evidence="1">Belongs to the universal ribosomal protein uL30 family.</text>
</comment>
<reference evidence="4" key="1">
    <citation type="journal article" date="2019" name="Nat. Commun.">
        <title>Expansion of phycobilisome linker gene families in mesophilic red algae.</title>
        <authorList>
            <person name="Lee J."/>
            <person name="Kim D."/>
            <person name="Bhattacharya D."/>
            <person name="Yoon H.S."/>
        </authorList>
    </citation>
    <scope>NUCLEOTIDE SEQUENCE [LARGE SCALE GENOMIC DNA]</scope>
    <source>
        <strain evidence="4">CCMP 1328</strain>
    </source>
</reference>
<dbReference type="AlphaFoldDB" id="A0A5J4Z5M2"/>
<dbReference type="InterPro" id="IPR016082">
    <property type="entry name" value="Ribosomal_uL30_ferredoxin-like"/>
</dbReference>
<name>A0A5J4Z5M2_PORPP</name>
<organism evidence="3 4">
    <name type="scientific">Porphyridium purpureum</name>
    <name type="common">Red alga</name>
    <name type="synonym">Porphyridium cruentum</name>
    <dbReference type="NCBI Taxonomy" id="35688"/>
    <lineage>
        <taxon>Eukaryota</taxon>
        <taxon>Rhodophyta</taxon>
        <taxon>Bangiophyceae</taxon>
        <taxon>Porphyridiales</taxon>
        <taxon>Porphyridiaceae</taxon>
        <taxon>Porphyridium</taxon>
    </lineage>
</organism>
<gene>
    <name evidence="3" type="ORF">FVE85_6561</name>
</gene>
<keyword evidence="4" id="KW-1185">Reference proteome</keyword>
<dbReference type="Pfam" id="PF00327">
    <property type="entry name" value="Ribosomal_L30"/>
    <property type="match status" value="1"/>
</dbReference>
<evidence type="ECO:0000256" key="1">
    <source>
        <dbReference type="ARBA" id="ARBA00007594"/>
    </source>
</evidence>
<evidence type="ECO:0000313" key="4">
    <source>
        <dbReference type="Proteomes" id="UP000324585"/>
    </source>
</evidence>
<dbReference type="Proteomes" id="UP000324585">
    <property type="component" value="Unassembled WGS sequence"/>
</dbReference>
<comment type="caution">
    <text evidence="3">The sequence shown here is derived from an EMBL/GenBank/DDBJ whole genome shotgun (WGS) entry which is preliminary data.</text>
</comment>
<sequence length="154" mass="17935">MAMNRSGGPIFRNPELRDTYLLITMTRGTARKTPIVRDLCARLLLRRPNTSRIHPDGPVVWGMVRKMMHMVELHRIPKEDLHLYSDKERLPLTLRKKKRFRIAEKQEKKESKEAAEAKALALYNERMRSLGLVDAVRDSARLPFWSPYPKPSAC</sequence>
<evidence type="ECO:0000259" key="2">
    <source>
        <dbReference type="Pfam" id="PF00327"/>
    </source>
</evidence>
<dbReference type="InterPro" id="IPR036919">
    <property type="entry name" value="Ribo_uL30_ferredoxin-like_sf"/>
</dbReference>
<dbReference type="OrthoDB" id="3790at2759"/>
<dbReference type="SUPFAM" id="SSF55129">
    <property type="entry name" value="Ribosomal protein L30p/L7e"/>
    <property type="match status" value="1"/>
</dbReference>
<proteinExistence type="inferred from homology"/>
<feature type="domain" description="Large ribosomal subunit protein uL30-like ferredoxin-like fold" evidence="2">
    <location>
        <begin position="21"/>
        <end position="71"/>
    </location>
</feature>
<accession>A0A5J4Z5M2</accession>